<evidence type="ECO:0000313" key="6">
    <source>
        <dbReference type="EMBL" id="EHB01820.1"/>
    </source>
</evidence>
<organism evidence="6 7">
    <name type="scientific">Heterocephalus glaber</name>
    <name type="common">Naked mole rat</name>
    <dbReference type="NCBI Taxonomy" id="10181"/>
    <lineage>
        <taxon>Eukaryota</taxon>
        <taxon>Metazoa</taxon>
        <taxon>Chordata</taxon>
        <taxon>Craniata</taxon>
        <taxon>Vertebrata</taxon>
        <taxon>Euteleostomi</taxon>
        <taxon>Mammalia</taxon>
        <taxon>Eutheria</taxon>
        <taxon>Euarchontoglires</taxon>
        <taxon>Glires</taxon>
        <taxon>Rodentia</taxon>
        <taxon>Hystricomorpha</taxon>
        <taxon>Bathyergidae</taxon>
        <taxon>Heterocephalus</taxon>
    </lineage>
</organism>
<keyword evidence="5" id="KW-0539">Nucleus</keyword>
<dbReference type="Proteomes" id="UP000006813">
    <property type="component" value="Unassembled WGS sequence"/>
</dbReference>
<evidence type="ECO:0000256" key="5">
    <source>
        <dbReference type="ARBA" id="ARBA00023242"/>
    </source>
</evidence>
<dbReference type="InParanoid" id="G5AXQ9"/>
<dbReference type="AlphaFoldDB" id="G5AXQ9"/>
<comment type="similarity">
    <text evidence="2">Belongs to the eukaryotic RPA49/POLR1E RNA polymerase subunit family.</text>
</comment>
<comment type="subcellular location">
    <subcellularLocation>
        <location evidence="1">Nucleus</location>
        <location evidence="1">Nucleolus</location>
    </subcellularLocation>
</comment>
<dbReference type="InterPro" id="IPR009668">
    <property type="entry name" value="RNA_pol-assoc_fac_A49-like"/>
</dbReference>
<protein>
    <submittedName>
        <fullName evidence="6">DNA-directed RNA polymerase I subunit RPA49</fullName>
    </submittedName>
</protein>
<keyword evidence="4" id="KW-0804">Transcription</keyword>
<dbReference type="PANTHER" id="PTHR14440">
    <property type="entry name" value="DNA-DIRECTED RNA POLYMERASE I SUBUNIT RPA49"/>
    <property type="match status" value="1"/>
</dbReference>
<evidence type="ECO:0000313" key="7">
    <source>
        <dbReference type="Proteomes" id="UP000006813"/>
    </source>
</evidence>
<evidence type="ECO:0000256" key="4">
    <source>
        <dbReference type="ARBA" id="ARBA00023163"/>
    </source>
</evidence>
<dbReference type="EMBL" id="JH167415">
    <property type="protein sequence ID" value="EHB01820.1"/>
    <property type="molecule type" value="Genomic_DNA"/>
</dbReference>
<dbReference type="STRING" id="10181.G5AXQ9"/>
<dbReference type="GO" id="GO:0006351">
    <property type="term" value="P:DNA-templated transcription"/>
    <property type="evidence" value="ECO:0007669"/>
    <property type="project" value="InterPro"/>
</dbReference>
<reference evidence="6 7" key="1">
    <citation type="journal article" date="2011" name="Nature">
        <title>Genome sequencing reveals insights into physiology and longevity of the naked mole rat.</title>
        <authorList>
            <person name="Kim E.B."/>
            <person name="Fang X."/>
            <person name="Fushan A.A."/>
            <person name="Huang Z."/>
            <person name="Lobanov A.V."/>
            <person name="Han L."/>
            <person name="Marino S.M."/>
            <person name="Sun X."/>
            <person name="Turanov A.A."/>
            <person name="Yang P."/>
            <person name="Yim S.H."/>
            <person name="Zhao X."/>
            <person name="Kasaikina M.V."/>
            <person name="Stoletzki N."/>
            <person name="Peng C."/>
            <person name="Polak P."/>
            <person name="Xiong Z."/>
            <person name="Kiezun A."/>
            <person name="Zhu Y."/>
            <person name="Chen Y."/>
            <person name="Kryukov G.V."/>
            <person name="Zhang Q."/>
            <person name="Peshkin L."/>
            <person name="Yang L."/>
            <person name="Bronson R.T."/>
            <person name="Buffenstein R."/>
            <person name="Wang B."/>
            <person name="Han C."/>
            <person name="Li Q."/>
            <person name="Chen L."/>
            <person name="Zhao W."/>
            <person name="Sunyaev S.R."/>
            <person name="Park T.J."/>
            <person name="Zhang G."/>
            <person name="Wang J."/>
            <person name="Gladyshev V.N."/>
        </authorList>
    </citation>
    <scope>NUCLEOTIDE SEQUENCE [LARGE SCALE GENOMIC DNA]</scope>
</reference>
<evidence type="ECO:0000256" key="2">
    <source>
        <dbReference type="ARBA" id="ARBA00009430"/>
    </source>
</evidence>
<dbReference type="GO" id="GO:0005730">
    <property type="term" value="C:nucleolus"/>
    <property type="evidence" value="ECO:0007669"/>
    <property type="project" value="UniProtKB-SubCell"/>
</dbReference>
<keyword evidence="3 6" id="KW-0240">DNA-directed RNA polymerase</keyword>
<proteinExistence type="inferred from homology"/>
<dbReference type="GO" id="GO:0003677">
    <property type="term" value="F:DNA binding"/>
    <property type="evidence" value="ECO:0007669"/>
    <property type="project" value="InterPro"/>
</dbReference>
<evidence type="ECO:0000256" key="1">
    <source>
        <dbReference type="ARBA" id="ARBA00004604"/>
    </source>
</evidence>
<sequence>MAAEVFPSARRQYCVEPEQSQRAVLVQFANGKLQNLGNLRFTLYNSADSTNPRKRSQRILAAETDGLSYVGNNFGTGALKCNTLRRHFIGILNKISGQMEVYVAELFNMQPLFADESFESEPTLDSQTKTFREKMDSSIEAFGATKQKQALNSRRMHKVGRESLNPAVAKAAEEIIDTKGVEALVSDAI</sequence>
<dbReference type="GO" id="GO:0000428">
    <property type="term" value="C:DNA-directed RNA polymerase complex"/>
    <property type="evidence" value="ECO:0007669"/>
    <property type="project" value="UniProtKB-KW"/>
</dbReference>
<name>G5AXQ9_HETGA</name>
<evidence type="ECO:0000256" key="3">
    <source>
        <dbReference type="ARBA" id="ARBA00022478"/>
    </source>
</evidence>
<gene>
    <name evidence="6" type="ORF">GW7_10237</name>
</gene>
<accession>G5AXQ9</accession>
<dbReference type="Pfam" id="PF06870">
    <property type="entry name" value="RNA_pol_I_A49"/>
    <property type="match status" value="1"/>
</dbReference>